<comment type="caution">
    <text evidence="10">Lacks conserved residue(s) required for the propagation of feature annotation.</text>
</comment>
<dbReference type="GO" id="GO:0030154">
    <property type="term" value="P:cell differentiation"/>
    <property type="evidence" value="ECO:0007669"/>
    <property type="project" value="UniProtKB-KW"/>
</dbReference>
<evidence type="ECO:0000256" key="3">
    <source>
        <dbReference type="ARBA" id="ARBA00022473"/>
    </source>
</evidence>
<dbReference type="InterPro" id="IPR036790">
    <property type="entry name" value="Frizzled_dom_sf"/>
</dbReference>
<evidence type="ECO:0000313" key="14">
    <source>
        <dbReference type="Proteomes" id="UP000694428"/>
    </source>
</evidence>
<dbReference type="SUPFAM" id="SSF63501">
    <property type="entry name" value="Frizzled cysteine-rich domain"/>
    <property type="match status" value="1"/>
</dbReference>
<dbReference type="InterPro" id="IPR041760">
    <property type="entry name" value="SFRP1_CRD"/>
</dbReference>
<evidence type="ECO:0000256" key="2">
    <source>
        <dbReference type="ARBA" id="ARBA00010054"/>
    </source>
</evidence>
<evidence type="ECO:0000256" key="5">
    <source>
        <dbReference type="ARBA" id="ARBA00022687"/>
    </source>
</evidence>
<dbReference type="Proteomes" id="UP000694428">
    <property type="component" value="Unplaced"/>
</dbReference>
<dbReference type="PANTHER" id="PTHR11309">
    <property type="entry name" value="FRIZZLED"/>
    <property type="match status" value="1"/>
</dbReference>
<keyword evidence="4" id="KW-0964">Secreted</keyword>
<dbReference type="AlphaFoldDB" id="A0A8C9FU49"/>
<keyword evidence="8 10" id="KW-1015">Disulfide bond</keyword>
<name>A0A8C9FU49_PAVCR</name>
<keyword evidence="9" id="KW-0325">Glycoprotein</keyword>
<proteinExistence type="inferred from homology"/>
<keyword evidence="7" id="KW-0221">Differentiation</keyword>
<feature type="signal peptide" evidence="11">
    <location>
        <begin position="1"/>
        <end position="26"/>
    </location>
</feature>
<accession>A0A8C9FU49</accession>
<feature type="disulfide bond" evidence="10">
    <location>
        <begin position="126"/>
        <end position="150"/>
    </location>
</feature>
<evidence type="ECO:0000256" key="1">
    <source>
        <dbReference type="ARBA" id="ARBA00004613"/>
    </source>
</evidence>
<dbReference type="Gene3D" id="1.10.2000.10">
    <property type="entry name" value="Frizzled cysteine-rich domain"/>
    <property type="match status" value="1"/>
</dbReference>
<organism evidence="13 14">
    <name type="scientific">Pavo cristatus</name>
    <name type="common">Indian peafowl</name>
    <name type="synonym">Blue peafowl</name>
    <dbReference type="NCBI Taxonomy" id="9049"/>
    <lineage>
        <taxon>Eukaryota</taxon>
        <taxon>Metazoa</taxon>
        <taxon>Chordata</taxon>
        <taxon>Craniata</taxon>
        <taxon>Vertebrata</taxon>
        <taxon>Euteleostomi</taxon>
        <taxon>Archelosauria</taxon>
        <taxon>Archosauria</taxon>
        <taxon>Dinosauria</taxon>
        <taxon>Saurischia</taxon>
        <taxon>Theropoda</taxon>
        <taxon>Coelurosauria</taxon>
        <taxon>Aves</taxon>
        <taxon>Neognathae</taxon>
        <taxon>Galloanserae</taxon>
        <taxon>Galliformes</taxon>
        <taxon>Phasianidae</taxon>
        <taxon>Phasianinae</taxon>
        <taxon>Pavo</taxon>
    </lineage>
</organism>
<sequence>MGRVRGALRALLSLAAGLLVCGGASEYDYVSYQSDLGPYPGGRFYTKPHQCVAIPADLRLCHSVGYDKMVLPNLLDHETMAEVKHQASSWVPLLNKNCHMGTQVFLCSLFAPVCLDRPVYPCRWLCEAVRDSCEPVMQFFGFFWPEMLKCDQFPQDDVCIAMTAPNATEVSRPKGTTVCPPCDNEMKSEAIVEHLCASEFGKEAFLLLFLAGMALQYGEEKTLSALAPKHPASLPAVPGAAGWVHNAGRASLCAGSRALQGATAAQQPLCYPGKLGAALLWAWRYSWGAGRLPGLCRAVQLCVVWILNHWIPTTLVVDMGQQYSPIACGQPVLSWGQACL</sequence>
<dbReference type="GO" id="GO:0005615">
    <property type="term" value="C:extracellular space"/>
    <property type="evidence" value="ECO:0007669"/>
    <property type="project" value="TreeGrafter"/>
</dbReference>
<dbReference type="CDD" id="cd07443">
    <property type="entry name" value="CRD_SFRP1"/>
    <property type="match status" value="1"/>
</dbReference>
<dbReference type="InterPro" id="IPR020067">
    <property type="entry name" value="Frizzled_dom"/>
</dbReference>
<keyword evidence="14" id="KW-1185">Reference proteome</keyword>
<dbReference type="GO" id="GO:0035567">
    <property type="term" value="P:non-canonical Wnt signaling pathway"/>
    <property type="evidence" value="ECO:0007669"/>
    <property type="project" value="TreeGrafter"/>
</dbReference>
<evidence type="ECO:0000256" key="10">
    <source>
        <dbReference type="PROSITE-ProRule" id="PRU00090"/>
    </source>
</evidence>
<dbReference type="PANTHER" id="PTHR11309:SF87">
    <property type="entry name" value="SECRETED FRIZZLED-RELATED PROTEIN 1"/>
    <property type="match status" value="1"/>
</dbReference>
<dbReference type="FunFam" id="1.10.2000.10:FF:000001">
    <property type="entry name" value="secreted frizzled-related protein 2"/>
    <property type="match status" value="1"/>
</dbReference>
<feature type="chain" id="PRO_5034081916" evidence="11">
    <location>
        <begin position="27"/>
        <end position="340"/>
    </location>
</feature>
<dbReference type="GO" id="GO:0060070">
    <property type="term" value="P:canonical Wnt signaling pathway"/>
    <property type="evidence" value="ECO:0007669"/>
    <property type="project" value="TreeGrafter"/>
</dbReference>
<reference evidence="13" key="1">
    <citation type="submission" date="2025-08" db="UniProtKB">
        <authorList>
            <consortium name="Ensembl"/>
        </authorList>
    </citation>
    <scope>IDENTIFICATION</scope>
</reference>
<evidence type="ECO:0000313" key="13">
    <source>
        <dbReference type="Ensembl" id="ENSPSTP00000020525.1"/>
    </source>
</evidence>
<protein>
    <submittedName>
        <fullName evidence="13">Secreted frizzled related protein 1</fullName>
    </submittedName>
</protein>
<comment type="subcellular location">
    <subcellularLocation>
        <location evidence="1">Secreted</location>
    </subcellularLocation>
</comment>
<evidence type="ECO:0000259" key="12">
    <source>
        <dbReference type="PROSITE" id="PS50038"/>
    </source>
</evidence>
<evidence type="ECO:0000256" key="9">
    <source>
        <dbReference type="ARBA" id="ARBA00023180"/>
    </source>
</evidence>
<keyword evidence="3" id="KW-0217">Developmental protein</keyword>
<keyword evidence="6 11" id="KW-0732">Signal</keyword>
<feature type="domain" description="FZ" evidence="12">
    <location>
        <begin position="46"/>
        <end position="162"/>
    </location>
</feature>
<dbReference type="InterPro" id="IPR015526">
    <property type="entry name" value="Frizzled/SFRP"/>
</dbReference>
<comment type="similarity">
    <text evidence="2">Belongs to the secreted frizzled-related protein (sFRP) family.</text>
</comment>
<dbReference type="Pfam" id="PF01392">
    <property type="entry name" value="Fz"/>
    <property type="match status" value="1"/>
</dbReference>
<feature type="disulfide bond" evidence="10">
    <location>
        <begin position="61"/>
        <end position="107"/>
    </location>
</feature>
<evidence type="ECO:0000256" key="6">
    <source>
        <dbReference type="ARBA" id="ARBA00022729"/>
    </source>
</evidence>
<dbReference type="SMART" id="SM00063">
    <property type="entry name" value="FRI"/>
    <property type="match status" value="1"/>
</dbReference>
<evidence type="ECO:0000256" key="4">
    <source>
        <dbReference type="ARBA" id="ARBA00022525"/>
    </source>
</evidence>
<evidence type="ECO:0000256" key="11">
    <source>
        <dbReference type="SAM" id="SignalP"/>
    </source>
</evidence>
<reference evidence="13" key="2">
    <citation type="submission" date="2025-09" db="UniProtKB">
        <authorList>
            <consortium name="Ensembl"/>
        </authorList>
    </citation>
    <scope>IDENTIFICATION</scope>
</reference>
<evidence type="ECO:0000256" key="7">
    <source>
        <dbReference type="ARBA" id="ARBA00022782"/>
    </source>
</evidence>
<dbReference type="GO" id="GO:0017147">
    <property type="term" value="F:Wnt-protein binding"/>
    <property type="evidence" value="ECO:0007669"/>
    <property type="project" value="TreeGrafter"/>
</dbReference>
<dbReference type="Ensembl" id="ENSPSTT00000021531.1">
    <property type="protein sequence ID" value="ENSPSTP00000020525.1"/>
    <property type="gene ID" value="ENSPSTG00000014905.1"/>
</dbReference>
<keyword evidence="5" id="KW-0879">Wnt signaling pathway</keyword>
<dbReference type="PROSITE" id="PS50038">
    <property type="entry name" value="FZ"/>
    <property type="match status" value="1"/>
</dbReference>
<evidence type="ECO:0000256" key="8">
    <source>
        <dbReference type="ARBA" id="ARBA00023157"/>
    </source>
</evidence>